<accession>A0A068UZC4</accession>
<feature type="transmembrane region" description="Helical" evidence="1">
    <location>
        <begin position="20"/>
        <end position="39"/>
    </location>
</feature>
<sequence length="73" mass="8081">MHAYLCVCVLERERERGGRVFLGGVGGLGLGLGLGLDWAGRRSYPSQGLWNLDLQKASAPFPDKSLSEWTRLY</sequence>
<dbReference type="Gramene" id="CDP13746">
    <property type="protein sequence ID" value="CDP13746"/>
    <property type="gene ID" value="GSCOC_T00038794001"/>
</dbReference>
<protein>
    <submittedName>
        <fullName evidence="2">Uncharacterized protein</fullName>
    </submittedName>
</protein>
<gene>
    <name evidence="2" type="ORF">GSCOC_T00038794001</name>
</gene>
<proteinExistence type="predicted"/>
<reference evidence="3" key="1">
    <citation type="journal article" date="2014" name="Science">
        <title>The coffee genome provides insight into the convergent evolution of caffeine biosynthesis.</title>
        <authorList>
            <person name="Denoeud F."/>
            <person name="Carretero-Paulet L."/>
            <person name="Dereeper A."/>
            <person name="Droc G."/>
            <person name="Guyot R."/>
            <person name="Pietrella M."/>
            <person name="Zheng C."/>
            <person name="Alberti A."/>
            <person name="Anthony F."/>
            <person name="Aprea G."/>
            <person name="Aury J.M."/>
            <person name="Bento P."/>
            <person name="Bernard M."/>
            <person name="Bocs S."/>
            <person name="Campa C."/>
            <person name="Cenci A."/>
            <person name="Combes M.C."/>
            <person name="Crouzillat D."/>
            <person name="Da Silva C."/>
            <person name="Daddiego L."/>
            <person name="De Bellis F."/>
            <person name="Dussert S."/>
            <person name="Garsmeur O."/>
            <person name="Gayraud T."/>
            <person name="Guignon V."/>
            <person name="Jahn K."/>
            <person name="Jamilloux V."/>
            <person name="Joet T."/>
            <person name="Labadie K."/>
            <person name="Lan T."/>
            <person name="Leclercq J."/>
            <person name="Lepelley M."/>
            <person name="Leroy T."/>
            <person name="Li L.T."/>
            <person name="Librado P."/>
            <person name="Lopez L."/>
            <person name="Munoz A."/>
            <person name="Noel B."/>
            <person name="Pallavicini A."/>
            <person name="Perrotta G."/>
            <person name="Poncet V."/>
            <person name="Pot D."/>
            <person name="Priyono X."/>
            <person name="Rigoreau M."/>
            <person name="Rouard M."/>
            <person name="Rozas J."/>
            <person name="Tranchant-Dubreuil C."/>
            <person name="VanBuren R."/>
            <person name="Zhang Q."/>
            <person name="Andrade A.C."/>
            <person name="Argout X."/>
            <person name="Bertrand B."/>
            <person name="de Kochko A."/>
            <person name="Graziosi G."/>
            <person name="Henry R.J."/>
            <person name="Jayarama X."/>
            <person name="Ming R."/>
            <person name="Nagai C."/>
            <person name="Rounsley S."/>
            <person name="Sankoff D."/>
            <person name="Giuliano G."/>
            <person name="Albert V.A."/>
            <person name="Wincker P."/>
            <person name="Lashermes P."/>
        </authorList>
    </citation>
    <scope>NUCLEOTIDE SEQUENCE [LARGE SCALE GENOMIC DNA]</scope>
    <source>
        <strain evidence="3">cv. DH200-94</strain>
    </source>
</reference>
<keyword evidence="3" id="KW-1185">Reference proteome</keyword>
<keyword evidence="1" id="KW-0812">Transmembrane</keyword>
<organism evidence="2 3">
    <name type="scientific">Coffea canephora</name>
    <name type="common">Robusta coffee</name>
    <dbReference type="NCBI Taxonomy" id="49390"/>
    <lineage>
        <taxon>Eukaryota</taxon>
        <taxon>Viridiplantae</taxon>
        <taxon>Streptophyta</taxon>
        <taxon>Embryophyta</taxon>
        <taxon>Tracheophyta</taxon>
        <taxon>Spermatophyta</taxon>
        <taxon>Magnoliopsida</taxon>
        <taxon>eudicotyledons</taxon>
        <taxon>Gunneridae</taxon>
        <taxon>Pentapetalae</taxon>
        <taxon>asterids</taxon>
        <taxon>lamiids</taxon>
        <taxon>Gentianales</taxon>
        <taxon>Rubiaceae</taxon>
        <taxon>Ixoroideae</taxon>
        <taxon>Gardenieae complex</taxon>
        <taxon>Bertiereae - Coffeeae clade</taxon>
        <taxon>Coffeeae</taxon>
        <taxon>Coffea</taxon>
    </lineage>
</organism>
<evidence type="ECO:0000256" key="1">
    <source>
        <dbReference type="SAM" id="Phobius"/>
    </source>
</evidence>
<evidence type="ECO:0000313" key="2">
    <source>
        <dbReference type="EMBL" id="CDP13746.1"/>
    </source>
</evidence>
<dbReference type="Proteomes" id="UP000295252">
    <property type="component" value="Chromosome VII"/>
</dbReference>
<keyword evidence="1" id="KW-0472">Membrane</keyword>
<dbReference type="EMBL" id="HG739160">
    <property type="protein sequence ID" value="CDP13746.1"/>
    <property type="molecule type" value="Genomic_DNA"/>
</dbReference>
<dbReference type="InParanoid" id="A0A068UZC4"/>
<keyword evidence="1" id="KW-1133">Transmembrane helix</keyword>
<name>A0A068UZC4_COFCA</name>
<evidence type="ECO:0000313" key="3">
    <source>
        <dbReference type="Proteomes" id="UP000295252"/>
    </source>
</evidence>
<dbReference type="AlphaFoldDB" id="A0A068UZC4"/>